<feature type="signal peptide" evidence="1">
    <location>
        <begin position="1"/>
        <end position="21"/>
    </location>
</feature>
<dbReference type="PANTHER" id="PTHR10334">
    <property type="entry name" value="CYSTEINE-RICH SECRETORY PROTEIN-RELATED"/>
    <property type="match status" value="1"/>
</dbReference>
<reference evidence="3" key="1">
    <citation type="submission" date="2022-10" db="EMBL/GenBank/DDBJ databases">
        <title>Tapping the CABI collections for fungal endophytes: first genome assemblies for Collariella, Neodidymelliopsis, Ascochyta clinopodiicola, Didymella pomorum, Didymosphaeria variabile, Neocosmospora piperis and Neocucurbitaria cava.</title>
        <authorList>
            <person name="Hill R."/>
        </authorList>
    </citation>
    <scope>NUCLEOTIDE SEQUENCE</scope>
    <source>
        <strain evidence="3">IMI 355082</strain>
    </source>
</reference>
<dbReference type="PROSITE" id="PS01009">
    <property type="entry name" value="CRISP_1"/>
    <property type="match status" value="1"/>
</dbReference>
<protein>
    <recommendedName>
        <fullName evidence="2">SCP domain-containing protein</fullName>
    </recommendedName>
</protein>
<dbReference type="InterPro" id="IPR035940">
    <property type="entry name" value="CAP_sf"/>
</dbReference>
<evidence type="ECO:0000313" key="4">
    <source>
        <dbReference type="Proteomes" id="UP001140453"/>
    </source>
</evidence>
<dbReference type="InterPro" id="IPR001283">
    <property type="entry name" value="CRISP-related"/>
</dbReference>
<dbReference type="OrthoDB" id="337038at2759"/>
<dbReference type="AlphaFoldDB" id="A0A9W8YW84"/>
<keyword evidence="4" id="KW-1185">Reference proteome</keyword>
<comment type="caution">
    <text evidence="3">The sequence shown here is derived from an EMBL/GenBank/DDBJ whole genome shotgun (WGS) entry which is preliminary data.</text>
</comment>
<dbReference type="GO" id="GO:0005576">
    <property type="term" value="C:extracellular region"/>
    <property type="evidence" value="ECO:0007669"/>
    <property type="project" value="InterPro"/>
</dbReference>
<proteinExistence type="predicted"/>
<dbReference type="InterPro" id="IPR018244">
    <property type="entry name" value="Allrgn_V5/Tpx1_CS"/>
</dbReference>
<organism evidence="3 4">
    <name type="scientific">Gnomoniopsis smithogilvyi</name>
    <dbReference type="NCBI Taxonomy" id="1191159"/>
    <lineage>
        <taxon>Eukaryota</taxon>
        <taxon>Fungi</taxon>
        <taxon>Dikarya</taxon>
        <taxon>Ascomycota</taxon>
        <taxon>Pezizomycotina</taxon>
        <taxon>Sordariomycetes</taxon>
        <taxon>Sordariomycetidae</taxon>
        <taxon>Diaporthales</taxon>
        <taxon>Gnomoniaceae</taxon>
        <taxon>Gnomoniopsis</taxon>
    </lineage>
</organism>
<evidence type="ECO:0000259" key="2">
    <source>
        <dbReference type="SMART" id="SM00198"/>
    </source>
</evidence>
<dbReference type="SMART" id="SM00198">
    <property type="entry name" value="SCP"/>
    <property type="match status" value="1"/>
</dbReference>
<dbReference type="SUPFAM" id="SSF55797">
    <property type="entry name" value="PR-1-like"/>
    <property type="match status" value="1"/>
</dbReference>
<gene>
    <name evidence="3" type="ORF">N0V93_002306</name>
</gene>
<dbReference type="InterPro" id="IPR002413">
    <property type="entry name" value="V5_allergen-like"/>
</dbReference>
<dbReference type="PRINTS" id="PR00838">
    <property type="entry name" value="V5ALLERGEN"/>
</dbReference>
<evidence type="ECO:0000313" key="3">
    <source>
        <dbReference type="EMBL" id="KAJ4393099.1"/>
    </source>
</evidence>
<feature type="domain" description="SCP" evidence="2">
    <location>
        <begin position="63"/>
        <end position="197"/>
    </location>
</feature>
<dbReference type="PRINTS" id="PR00837">
    <property type="entry name" value="V5TPXLIKE"/>
</dbReference>
<feature type="chain" id="PRO_5040869343" description="SCP domain-containing protein" evidence="1">
    <location>
        <begin position="22"/>
        <end position="239"/>
    </location>
</feature>
<dbReference type="Gene3D" id="3.40.33.10">
    <property type="entry name" value="CAP"/>
    <property type="match status" value="1"/>
</dbReference>
<evidence type="ECO:0000256" key="1">
    <source>
        <dbReference type="SAM" id="SignalP"/>
    </source>
</evidence>
<dbReference type="Pfam" id="PF00188">
    <property type="entry name" value="CAP"/>
    <property type="match status" value="1"/>
</dbReference>
<dbReference type="InterPro" id="IPR014044">
    <property type="entry name" value="CAP_dom"/>
</dbReference>
<keyword evidence="1" id="KW-0732">Signal</keyword>
<accession>A0A9W8YW84</accession>
<dbReference type="EMBL" id="JAPEVB010000002">
    <property type="protein sequence ID" value="KAJ4393099.1"/>
    <property type="molecule type" value="Genomic_DNA"/>
</dbReference>
<name>A0A9W8YW84_9PEZI</name>
<sequence>MGMWCLSSLIGLIGLFFIVSAFPQHQMSTVTTFPTTPATTVTISVTESPSIPSDAAQFRDNTTFIAAVLNATNLARQEFNASALNWNHTLAEFSSSFLTSMGPGNSTNGTECNFSHSGGPYGENLALGCTEVSGCVDMWAAEARQYNYSNPSFSEETGHFTQLVWKDTTTVGCGSRLCGIKAWYLVCEYWPRGNVIGEFGEQVDRQVNGSSWTNVTGRVRVTRGHRGSHQNQQVIKQDL</sequence>
<dbReference type="Proteomes" id="UP001140453">
    <property type="component" value="Unassembled WGS sequence"/>
</dbReference>